<dbReference type="AlphaFoldDB" id="X1HT61"/>
<dbReference type="Pfam" id="PF04326">
    <property type="entry name" value="SLFN_AlbA_2"/>
    <property type="match status" value="1"/>
</dbReference>
<proteinExistence type="predicted"/>
<comment type="caution">
    <text evidence="2">The sequence shown here is derived from an EMBL/GenBank/DDBJ whole genome shotgun (WGS) entry which is preliminary data.</text>
</comment>
<feature type="domain" description="Schlafen AlbA-2" evidence="1">
    <location>
        <begin position="18"/>
        <end position="145"/>
    </location>
</feature>
<protein>
    <recommendedName>
        <fullName evidence="1">Schlafen AlbA-2 domain-containing protein</fullName>
    </recommendedName>
</protein>
<dbReference type="PANTHER" id="PTHR30595:SF6">
    <property type="entry name" value="SCHLAFEN ALBA-2 DOMAIN-CONTAINING PROTEIN"/>
    <property type="match status" value="1"/>
</dbReference>
<feature type="non-terminal residue" evidence="2">
    <location>
        <position position="1"/>
    </location>
</feature>
<dbReference type="PANTHER" id="PTHR30595">
    <property type="entry name" value="GLPR-RELATED TRANSCRIPTIONAL REPRESSOR"/>
    <property type="match status" value="1"/>
</dbReference>
<organism evidence="2">
    <name type="scientific">marine sediment metagenome</name>
    <dbReference type="NCBI Taxonomy" id="412755"/>
    <lineage>
        <taxon>unclassified sequences</taxon>
        <taxon>metagenomes</taxon>
        <taxon>ecological metagenomes</taxon>
    </lineage>
</organism>
<dbReference type="EMBL" id="BARU01021124">
    <property type="protein sequence ID" value="GAH56999.1"/>
    <property type="molecule type" value="Genomic_DNA"/>
</dbReference>
<dbReference type="InterPro" id="IPR007421">
    <property type="entry name" value="Schlafen_AlbA_2_dom"/>
</dbReference>
<reference evidence="2" key="1">
    <citation type="journal article" date="2014" name="Front. Microbiol.">
        <title>High frequency of phylogenetically diverse reductive dehalogenase-homologous genes in deep subseafloor sedimentary metagenomes.</title>
        <authorList>
            <person name="Kawai M."/>
            <person name="Futagami T."/>
            <person name="Toyoda A."/>
            <person name="Takaki Y."/>
            <person name="Nishi S."/>
            <person name="Hori S."/>
            <person name="Arai W."/>
            <person name="Tsubouchi T."/>
            <person name="Morono Y."/>
            <person name="Uchiyama I."/>
            <person name="Ito T."/>
            <person name="Fujiyama A."/>
            <person name="Inagaki F."/>
            <person name="Takami H."/>
        </authorList>
    </citation>
    <scope>NUCLEOTIDE SEQUENCE</scope>
    <source>
        <strain evidence="2">Expedition CK06-06</strain>
    </source>
</reference>
<evidence type="ECO:0000259" key="1">
    <source>
        <dbReference type="Pfam" id="PF04326"/>
    </source>
</evidence>
<name>X1HT61_9ZZZZ</name>
<sequence length="284" mass="32047">QSIKVNDLQNLIDNQVRESKILEYKESLPDNTDAKKKEFLADVSSFSNTSGGHLIFGIRETDGLPSDLLGLSIENIDAEILRLENIIRDGIEPRIPSISFQDIPLKNSKIILIIYIPRSWTLPHMVIFGGHSRFYARNSAGKYPLDVAEIRSLFLLSETTSQQIRSFRYRRISNIISGETPIWLDEGPKMVLHIIPLTSFGLAKKFDLSSQIKMRSGLRPINSSGWNPRYNFDGFLAFDTYGAYTQLFHNGIIEAVNANIIGGGTRHTKIPSVPYERELIQAIP</sequence>
<dbReference type="Gene3D" id="3.30.950.30">
    <property type="entry name" value="Schlafen, AAA domain"/>
    <property type="match status" value="1"/>
</dbReference>
<dbReference type="InterPro" id="IPR038461">
    <property type="entry name" value="Schlafen_AlbA_2_dom_sf"/>
</dbReference>
<evidence type="ECO:0000313" key="2">
    <source>
        <dbReference type="EMBL" id="GAH56999.1"/>
    </source>
</evidence>
<feature type="non-terminal residue" evidence="2">
    <location>
        <position position="284"/>
    </location>
</feature>
<accession>X1HT61</accession>
<gene>
    <name evidence="2" type="ORF">S03H2_34600</name>
</gene>